<proteinExistence type="predicted"/>
<evidence type="ECO:0000313" key="1">
    <source>
        <dbReference type="EMBL" id="GBN90999.1"/>
    </source>
</evidence>
<dbReference type="AlphaFoldDB" id="A0A4Y2SUY7"/>
<dbReference type="Gene3D" id="3.30.420.10">
    <property type="entry name" value="Ribonuclease H-like superfamily/Ribonuclease H"/>
    <property type="match status" value="1"/>
</dbReference>
<dbReference type="InterPro" id="IPR036397">
    <property type="entry name" value="RNaseH_sf"/>
</dbReference>
<dbReference type="GO" id="GO:0003676">
    <property type="term" value="F:nucleic acid binding"/>
    <property type="evidence" value="ECO:0007669"/>
    <property type="project" value="InterPro"/>
</dbReference>
<organism evidence="1 2">
    <name type="scientific">Araneus ventricosus</name>
    <name type="common">Orbweaver spider</name>
    <name type="synonym">Epeira ventricosa</name>
    <dbReference type="NCBI Taxonomy" id="182803"/>
    <lineage>
        <taxon>Eukaryota</taxon>
        <taxon>Metazoa</taxon>
        <taxon>Ecdysozoa</taxon>
        <taxon>Arthropoda</taxon>
        <taxon>Chelicerata</taxon>
        <taxon>Arachnida</taxon>
        <taxon>Araneae</taxon>
        <taxon>Araneomorphae</taxon>
        <taxon>Entelegynae</taxon>
        <taxon>Araneoidea</taxon>
        <taxon>Araneidae</taxon>
        <taxon>Araneus</taxon>
    </lineage>
</organism>
<sequence length="114" mass="13313">MASPKKKAQCVLGYVMFFWGYVKDVVYGTKVHNVVYRTKVHNVVYRTKVHHVVYRTKVHNVVYRTKVHNVVELTPRIQAAIKSVDQGLLQRSWMELEYRLDVILNTKGSHGELD</sequence>
<comment type="caution">
    <text evidence="1">The sequence shown here is derived from an EMBL/GenBank/DDBJ whole genome shotgun (WGS) entry which is preliminary data.</text>
</comment>
<reference evidence="1 2" key="1">
    <citation type="journal article" date="2019" name="Sci. Rep.">
        <title>Orb-weaving spider Araneus ventricosus genome elucidates the spidroin gene catalogue.</title>
        <authorList>
            <person name="Kono N."/>
            <person name="Nakamura H."/>
            <person name="Ohtoshi R."/>
            <person name="Moran D.A.P."/>
            <person name="Shinohara A."/>
            <person name="Yoshida Y."/>
            <person name="Fujiwara M."/>
            <person name="Mori M."/>
            <person name="Tomita M."/>
            <person name="Arakawa K."/>
        </authorList>
    </citation>
    <scope>NUCLEOTIDE SEQUENCE [LARGE SCALE GENOMIC DNA]</scope>
</reference>
<keyword evidence="2" id="KW-1185">Reference proteome</keyword>
<name>A0A4Y2SUY7_ARAVE</name>
<accession>A0A4Y2SUY7</accession>
<gene>
    <name evidence="1" type="ORF">AVEN_196590_1</name>
</gene>
<protein>
    <submittedName>
        <fullName evidence="1">Uncharacterized protein</fullName>
    </submittedName>
</protein>
<evidence type="ECO:0000313" key="2">
    <source>
        <dbReference type="Proteomes" id="UP000499080"/>
    </source>
</evidence>
<dbReference type="EMBL" id="BGPR01023650">
    <property type="protein sequence ID" value="GBN90999.1"/>
    <property type="molecule type" value="Genomic_DNA"/>
</dbReference>
<dbReference type="Proteomes" id="UP000499080">
    <property type="component" value="Unassembled WGS sequence"/>
</dbReference>